<dbReference type="KEGG" id="caul:KCG34_01440"/>
<feature type="domain" description="Type II/III secretion system secretin-like" evidence="3">
    <location>
        <begin position="249"/>
        <end position="419"/>
    </location>
</feature>
<dbReference type="PANTHER" id="PTHR30332:SF17">
    <property type="entry name" value="TYPE IV PILIATION SYSTEM PROTEIN DR_0774-RELATED"/>
    <property type="match status" value="1"/>
</dbReference>
<dbReference type="Proteomes" id="UP000676409">
    <property type="component" value="Chromosome"/>
</dbReference>
<evidence type="ECO:0000259" key="4">
    <source>
        <dbReference type="Pfam" id="PF13629"/>
    </source>
</evidence>
<dbReference type="EMBL" id="CP073078">
    <property type="protein sequence ID" value="QUD88583.1"/>
    <property type="molecule type" value="Genomic_DNA"/>
</dbReference>
<feature type="chain" id="PRO_5038076729" evidence="2">
    <location>
        <begin position="30"/>
        <end position="480"/>
    </location>
</feature>
<evidence type="ECO:0000256" key="1">
    <source>
        <dbReference type="RuleBase" id="RU004003"/>
    </source>
</evidence>
<feature type="domain" description="Pilus formation protein N-terminal" evidence="4">
    <location>
        <begin position="39"/>
        <end position="107"/>
    </location>
</feature>
<dbReference type="AlphaFoldDB" id="A0A975G119"/>
<dbReference type="RefSeq" id="WP_211938633.1">
    <property type="nucleotide sequence ID" value="NZ_CP073078.1"/>
</dbReference>
<evidence type="ECO:0000256" key="2">
    <source>
        <dbReference type="SAM" id="SignalP"/>
    </source>
</evidence>
<proteinExistence type="inferred from homology"/>
<dbReference type="InterPro" id="IPR001775">
    <property type="entry name" value="GspD/PilQ"/>
</dbReference>
<dbReference type="InterPro" id="IPR032789">
    <property type="entry name" value="T2SS-T3SS_pil_N"/>
</dbReference>
<keyword evidence="2" id="KW-0732">Signal</keyword>
<evidence type="ECO:0000313" key="6">
    <source>
        <dbReference type="Proteomes" id="UP000676409"/>
    </source>
</evidence>
<dbReference type="GO" id="GO:0009306">
    <property type="term" value="P:protein secretion"/>
    <property type="evidence" value="ECO:0007669"/>
    <property type="project" value="InterPro"/>
</dbReference>
<feature type="signal peptide" evidence="2">
    <location>
        <begin position="1"/>
        <end position="29"/>
    </location>
</feature>
<evidence type="ECO:0000259" key="3">
    <source>
        <dbReference type="Pfam" id="PF00263"/>
    </source>
</evidence>
<name>A0A975G119_9CAUL</name>
<dbReference type="PRINTS" id="PR00811">
    <property type="entry name" value="BCTERIALGSPD"/>
</dbReference>
<sequence>MISHIIHQRFAGAALAIGLALGAAGPALAQTGADAASPAEVSVSAGKSQVIELPGPYVDAMIADPKIADVVPLSNHSIYVVGKAMGSTALTVYGPGKRLIASANVVVDSDVGSLKNRLHELLPNEHSISVRSANQSIVLAGVVSSPAAAAQAALLAESYAPQKVVNLLGVEGTQQVMLSVRFVEMKRTMAKDLQVNVESAAQAVGHSPAFSIGTGDTINGNTNILNNLFGPMAARIGRGQGGLNVIFDALENKGLVKTLAEPDLVAMSGDTASFLAGGEFPIPVAQNGTCLPGSNNCSSTITVQYKPFGVALSFTPTILSDGMINLVVSPEVSAIDPSTSIVVGPIQIPGIKVDRAHTTVELRDGESFTIAGLLAENYQTQIRQFPFVGDVPVLGALFRSNGYKRDETELVVVVTPHLVTGRRGHIATPEQSFVPPSDFELFLFGQQQASANTVKPEERALLSADPTKAGVDGPHGHVLY</sequence>
<comment type="similarity">
    <text evidence="1">Belongs to the bacterial secretin family.</text>
</comment>
<dbReference type="InterPro" id="IPR004846">
    <property type="entry name" value="T2SS/T3SS_dom"/>
</dbReference>
<dbReference type="PANTHER" id="PTHR30332">
    <property type="entry name" value="PROBABLE GENERAL SECRETION PATHWAY PROTEIN D"/>
    <property type="match status" value="1"/>
</dbReference>
<dbReference type="InterPro" id="IPR050810">
    <property type="entry name" value="Bact_Secretion_Sys_Channel"/>
</dbReference>
<protein>
    <submittedName>
        <fullName evidence="5">Type II and III secretion system protein family protein</fullName>
    </submittedName>
</protein>
<organism evidence="5 6">
    <name type="scientific">Phenylobacterium montanum</name>
    <dbReference type="NCBI Taxonomy" id="2823693"/>
    <lineage>
        <taxon>Bacteria</taxon>
        <taxon>Pseudomonadati</taxon>
        <taxon>Pseudomonadota</taxon>
        <taxon>Alphaproteobacteria</taxon>
        <taxon>Caulobacterales</taxon>
        <taxon>Caulobacteraceae</taxon>
        <taxon>Phenylobacterium</taxon>
    </lineage>
</organism>
<keyword evidence="6" id="KW-1185">Reference proteome</keyword>
<accession>A0A975G119</accession>
<reference evidence="5" key="1">
    <citation type="submission" date="2021-04" db="EMBL/GenBank/DDBJ databases">
        <title>The complete genome sequence of Caulobacter sp. S6.</title>
        <authorList>
            <person name="Tang Y."/>
            <person name="Ouyang W."/>
            <person name="Liu Q."/>
            <person name="Huang B."/>
            <person name="Guo Z."/>
            <person name="Lei P."/>
        </authorList>
    </citation>
    <scope>NUCLEOTIDE SEQUENCE</scope>
    <source>
        <strain evidence="5">S6</strain>
    </source>
</reference>
<evidence type="ECO:0000313" key="5">
    <source>
        <dbReference type="EMBL" id="QUD88583.1"/>
    </source>
</evidence>
<dbReference type="Pfam" id="PF13629">
    <property type="entry name" value="T2SS-T3SS_pil_N"/>
    <property type="match status" value="1"/>
</dbReference>
<dbReference type="GO" id="GO:0015627">
    <property type="term" value="C:type II protein secretion system complex"/>
    <property type="evidence" value="ECO:0007669"/>
    <property type="project" value="TreeGrafter"/>
</dbReference>
<dbReference type="Pfam" id="PF00263">
    <property type="entry name" value="Secretin"/>
    <property type="match status" value="1"/>
</dbReference>
<gene>
    <name evidence="5" type="ORF">KCG34_01440</name>
</gene>